<dbReference type="SMART" id="SM00533">
    <property type="entry name" value="MUTSd"/>
    <property type="match status" value="1"/>
</dbReference>
<dbReference type="InterPro" id="IPR027417">
    <property type="entry name" value="P-loop_NTPase"/>
</dbReference>
<dbReference type="InterPro" id="IPR036678">
    <property type="entry name" value="MutS_con_dom_sf"/>
</dbReference>
<dbReference type="Gene3D" id="3.40.50.300">
    <property type="entry name" value="P-loop containing nucleotide triphosphate hydrolases"/>
    <property type="match status" value="1"/>
</dbReference>
<keyword evidence="4" id="KW-0238">DNA-binding</keyword>
<comment type="caution">
    <text evidence="8">The sequence shown here is derived from an EMBL/GenBank/DDBJ whole genome shotgun (WGS) entry which is preliminary data.</text>
</comment>
<evidence type="ECO:0000256" key="4">
    <source>
        <dbReference type="ARBA" id="ARBA00023125"/>
    </source>
</evidence>
<keyword evidence="3" id="KW-0067">ATP-binding</keyword>
<dbReference type="GO" id="GO:0005524">
    <property type="term" value="F:ATP binding"/>
    <property type="evidence" value="ECO:0007669"/>
    <property type="project" value="UniProtKB-KW"/>
</dbReference>
<dbReference type="PROSITE" id="PS00486">
    <property type="entry name" value="DNA_MISMATCH_REPAIR_2"/>
    <property type="match status" value="1"/>
</dbReference>
<comment type="similarity">
    <text evidence="1">Belongs to the DNA mismatch repair MutS family.</text>
</comment>
<reference evidence="8 9" key="1">
    <citation type="journal article" date="2019" name="Fungal Biol. Biotechnol.">
        <title>Draft genome sequence of fastidious pathogen Ceratobasidium theobromae, which causes vascular-streak dieback in Theobroma cacao.</title>
        <authorList>
            <person name="Ali S.S."/>
            <person name="Asman A."/>
            <person name="Shao J."/>
            <person name="Firmansyah A.P."/>
            <person name="Susilo A.W."/>
            <person name="Rosmana A."/>
            <person name="McMahon P."/>
            <person name="Junaid M."/>
            <person name="Guest D."/>
            <person name="Kheng T.Y."/>
            <person name="Meinhardt L.W."/>
            <person name="Bailey B.A."/>
        </authorList>
    </citation>
    <scope>NUCLEOTIDE SEQUENCE [LARGE SCALE GENOMIC DNA]</scope>
    <source>
        <strain evidence="8 9">CT2</strain>
    </source>
</reference>
<dbReference type="Gene3D" id="1.10.1420.10">
    <property type="match status" value="1"/>
</dbReference>
<dbReference type="InterPro" id="IPR045076">
    <property type="entry name" value="MutS"/>
</dbReference>
<dbReference type="SMART" id="SM00534">
    <property type="entry name" value="MUTSac"/>
    <property type="match status" value="1"/>
</dbReference>
<accession>A0A5N5QCW6</accession>
<dbReference type="InterPro" id="IPR007861">
    <property type="entry name" value="DNA_mismatch_repair_MutS_clamp"/>
</dbReference>
<evidence type="ECO:0000256" key="1">
    <source>
        <dbReference type="ARBA" id="ARBA00006271"/>
    </source>
</evidence>
<evidence type="ECO:0000256" key="2">
    <source>
        <dbReference type="ARBA" id="ARBA00022741"/>
    </source>
</evidence>
<evidence type="ECO:0000256" key="5">
    <source>
        <dbReference type="ARBA" id="ARBA00023254"/>
    </source>
</evidence>
<keyword evidence="9" id="KW-1185">Reference proteome</keyword>
<dbReference type="PANTHER" id="PTHR11361">
    <property type="entry name" value="DNA MISMATCH REPAIR PROTEIN MUTS FAMILY MEMBER"/>
    <property type="match status" value="1"/>
</dbReference>
<protein>
    <submittedName>
        <fullName evidence="8">DNA mismatch repair protein MutS</fullName>
    </submittedName>
</protein>
<dbReference type="GO" id="GO:0005634">
    <property type="term" value="C:nucleus"/>
    <property type="evidence" value="ECO:0007669"/>
    <property type="project" value="TreeGrafter"/>
</dbReference>
<dbReference type="InterPro" id="IPR036187">
    <property type="entry name" value="DNA_mismatch_repair_MutS_sf"/>
</dbReference>
<keyword evidence="2" id="KW-0547">Nucleotide-binding</keyword>
<dbReference type="GO" id="GO:0140664">
    <property type="term" value="F:ATP-dependent DNA damage sensor activity"/>
    <property type="evidence" value="ECO:0007669"/>
    <property type="project" value="InterPro"/>
</dbReference>
<dbReference type="SUPFAM" id="SSF52540">
    <property type="entry name" value="P-loop containing nucleoside triphosphate hydrolases"/>
    <property type="match status" value="1"/>
</dbReference>
<evidence type="ECO:0000313" key="9">
    <source>
        <dbReference type="Proteomes" id="UP000383932"/>
    </source>
</evidence>
<dbReference type="InterPro" id="IPR011184">
    <property type="entry name" value="DNA_mismatch_repair_Msh2"/>
</dbReference>
<dbReference type="Pfam" id="PF05192">
    <property type="entry name" value="MutS_III"/>
    <property type="match status" value="1"/>
</dbReference>
<sequence>MRSQRRPARNTPRPQTGAERPSTGRPATAVSTNGDFSNYVVAVLEGRAEHRQGVAREIGIAALDKTTGHCVLFQIPDCQTYVKTLHHLRLHHPSAILVPDTFLPIDPTPKSKISPLVESMREEFGDETEFSPVARKHWNDQNGEVSASSSRRITYLSSGLDCINYLIIENEEKAGTLLALSNKYYTLSAAAALFKYVEVRMNTIFAPHSLRISFRCSDGTMMIDCETTRNLELVQSNVGKKNKHSLFGLLNHTFTPMARRLLRVNILAPITGKSQPVPIDAIDQRLDVVREIVNDEEKYSAIRDALKSLKTIDLDKLITQLNVSHTKPIGGVSGNAKGASARVKQIINLRNVVRNLPGVVKALQGCRSNLLRMMANMLDDERVKSIDDTVSQCLNDDALSASGGGTLGGLGSVTKRVYAVRANYNQLLDVARKTYRENVTDIIELQGELAKEHNLPLSLQYQGNGGFILVLKKGDIPSDIKSLPAPFINVSTKKNGRWTCSHLELVRIFVLPSQLNKARLQKKRNTRLQDSLDEALLLSDQIIKALVEKIMEDVGVLYKASEAANMLWSFAHISIVHNYSRPEFTGTLAIKSGRHPVLETVQSAGTFVPNDTYICDGSCFQIIEGPNMSGKSTYLRQIGTLVVMAMCGCFVPAEYASFRIHDALLTRLSNDDDPERSLSTFAKEMTTTSMILNVATGSSLILIDELGRGTSPYEGIGLAHAIAEEIIKIKVPPLRLFASLGAIGLALTFFRHFHQLTQTLSKYPTVPAPRSRGDSFRPNFEVIKARLKHSGRKVRVWTNRLFGSGSAIYGASDTIEHYGLELARLADLPVDVLTSARRISTKLKEQDDEQQAASESNAIAARRKILLRLEVQLKQVLEHSALGEEDLVDYLEGIQRDAIIALRDHLPHDNECLSRENVGPAEFEHGAERQQTISPPQRPIIGNH</sequence>
<evidence type="ECO:0000256" key="6">
    <source>
        <dbReference type="SAM" id="MobiDB-lite"/>
    </source>
</evidence>
<dbReference type="InterPro" id="IPR007696">
    <property type="entry name" value="DNA_mismatch_repair_MutS_core"/>
</dbReference>
<dbReference type="PANTHER" id="PTHR11361:SF21">
    <property type="entry name" value="MUTS PROTEIN HOMOLOG 4"/>
    <property type="match status" value="1"/>
</dbReference>
<dbReference type="Gene3D" id="3.30.420.110">
    <property type="entry name" value="MutS, connector domain"/>
    <property type="match status" value="1"/>
</dbReference>
<dbReference type="Proteomes" id="UP000383932">
    <property type="component" value="Unassembled WGS sequence"/>
</dbReference>
<dbReference type="InterPro" id="IPR000432">
    <property type="entry name" value="DNA_mismatch_repair_MutS_C"/>
</dbReference>
<dbReference type="GO" id="GO:0006298">
    <property type="term" value="P:mismatch repair"/>
    <property type="evidence" value="ECO:0007669"/>
    <property type="project" value="InterPro"/>
</dbReference>
<organism evidence="8 9">
    <name type="scientific">Ceratobasidium theobromae</name>
    <dbReference type="NCBI Taxonomy" id="1582974"/>
    <lineage>
        <taxon>Eukaryota</taxon>
        <taxon>Fungi</taxon>
        <taxon>Dikarya</taxon>
        <taxon>Basidiomycota</taxon>
        <taxon>Agaricomycotina</taxon>
        <taxon>Agaricomycetes</taxon>
        <taxon>Cantharellales</taxon>
        <taxon>Ceratobasidiaceae</taxon>
        <taxon>Ceratobasidium</taxon>
    </lineage>
</organism>
<proteinExistence type="inferred from homology"/>
<dbReference type="AlphaFoldDB" id="A0A5N5QCW6"/>
<gene>
    <name evidence="8" type="ORF">CTheo_6970</name>
</gene>
<dbReference type="SUPFAM" id="SSF53150">
    <property type="entry name" value="DNA repair protein MutS, domain II"/>
    <property type="match status" value="1"/>
</dbReference>
<dbReference type="SUPFAM" id="SSF48334">
    <property type="entry name" value="DNA repair protein MutS, domain III"/>
    <property type="match status" value="1"/>
</dbReference>
<dbReference type="GO" id="GO:0030983">
    <property type="term" value="F:mismatched DNA binding"/>
    <property type="evidence" value="ECO:0007669"/>
    <property type="project" value="InterPro"/>
</dbReference>
<feature type="region of interest" description="Disordered" evidence="6">
    <location>
        <begin position="925"/>
        <end position="944"/>
    </location>
</feature>
<dbReference type="Pfam" id="PF05190">
    <property type="entry name" value="MutS_IV"/>
    <property type="match status" value="1"/>
</dbReference>
<dbReference type="OrthoDB" id="276261at2759"/>
<feature type="region of interest" description="Disordered" evidence="6">
    <location>
        <begin position="1"/>
        <end position="31"/>
    </location>
</feature>
<keyword evidence="5" id="KW-0469">Meiosis</keyword>
<evidence type="ECO:0000259" key="7">
    <source>
        <dbReference type="PROSITE" id="PS00486"/>
    </source>
</evidence>
<feature type="domain" description="DNA mismatch repair proteins mutS family" evidence="7">
    <location>
        <begin position="699"/>
        <end position="715"/>
    </location>
</feature>
<name>A0A5N5QCW6_9AGAM</name>
<dbReference type="EMBL" id="SSOP01000251">
    <property type="protein sequence ID" value="KAB5589582.1"/>
    <property type="molecule type" value="Genomic_DNA"/>
</dbReference>
<dbReference type="PIRSF" id="PIRSF005813">
    <property type="entry name" value="MSH2"/>
    <property type="match status" value="1"/>
</dbReference>
<dbReference type="Pfam" id="PF00488">
    <property type="entry name" value="MutS_V"/>
    <property type="match status" value="1"/>
</dbReference>
<dbReference type="GO" id="GO:0007131">
    <property type="term" value="P:reciprocal meiotic recombination"/>
    <property type="evidence" value="ECO:0007669"/>
    <property type="project" value="TreeGrafter"/>
</dbReference>
<evidence type="ECO:0000256" key="3">
    <source>
        <dbReference type="ARBA" id="ARBA00022840"/>
    </source>
</evidence>
<evidence type="ECO:0000313" key="8">
    <source>
        <dbReference type="EMBL" id="KAB5589582.1"/>
    </source>
</evidence>